<dbReference type="Proteomes" id="UP000271573">
    <property type="component" value="Chromosome"/>
</dbReference>
<dbReference type="SUPFAM" id="SSF52172">
    <property type="entry name" value="CheY-like"/>
    <property type="match status" value="1"/>
</dbReference>
<dbReference type="GO" id="GO:0006355">
    <property type="term" value="P:regulation of DNA-templated transcription"/>
    <property type="evidence" value="ECO:0007669"/>
    <property type="project" value="InterPro"/>
</dbReference>
<dbReference type="KEGG" id="nbe:Back2_14600"/>
<dbReference type="InterPro" id="IPR016032">
    <property type="entry name" value="Sig_transdc_resp-reg_C-effctor"/>
</dbReference>
<evidence type="ECO:0000313" key="3">
    <source>
        <dbReference type="Proteomes" id="UP000271573"/>
    </source>
</evidence>
<evidence type="ECO:0000259" key="1">
    <source>
        <dbReference type="PROSITE" id="PS50043"/>
    </source>
</evidence>
<dbReference type="CDD" id="cd06170">
    <property type="entry name" value="LuxR_C_like"/>
    <property type="match status" value="1"/>
</dbReference>
<gene>
    <name evidence="2" type="ORF">Back2_14600</name>
</gene>
<protein>
    <submittedName>
        <fullName evidence="2">DNA-binding response regulator</fullName>
    </submittedName>
</protein>
<proteinExistence type="predicted"/>
<name>A0A3G9IXP1_9ACTN</name>
<dbReference type="OrthoDB" id="3771852at2"/>
<dbReference type="InterPro" id="IPR051015">
    <property type="entry name" value="EvgA-like"/>
</dbReference>
<dbReference type="InterPro" id="IPR000792">
    <property type="entry name" value="Tscrpt_reg_LuxR_C"/>
</dbReference>
<dbReference type="PROSITE" id="PS50043">
    <property type="entry name" value="HTH_LUXR_2"/>
    <property type="match status" value="1"/>
</dbReference>
<evidence type="ECO:0000313" key="2">
    <source>
        <dbReference type="EMBL" id="BBH17173.1"/>
    </source>
</evidence>
<dbReference type="SMART" id="SM00421">
    <property type="entry name" value="HTH_LUXR"/>
    <property type="match status" value="1"/>
</dbReference>
<dbReference type="InterPro" id="IPR011006">
    <property type="entry name" value="CheY-like_superfamily"/>
</dbReference>
<accession>A0A3G9IXP1</accession>
<dbReference type="GO" id="GO:0003677">
    <property type="term" value="F:DNA binding"/>
    <property type="evidence" value="ECO:0007669"/>
    <property type="project" value="UniProtKB-KW"/>
</dbReference>
<dbReference type="AlphaFoldDB" id="A0A3G9IXP1"/>
<dbReference type="PANTHER" id="PTHR45566:SF1">
    <property type="entry name" value="HTH-TYPE TRANSCRIPTIONAL REGULATOR YHJB-RELATED"/>
    <property type="match status" value="1"/>
</dbReference>
<keyword evidence="3" id="KW-1185">Reference proteome</keyword>
<reference evidence="2 3" key="1">
    <citation type="submission" date="2018-11" db="EMBL/GenBank/DDBJ databases">
        <title>Complete genome sequence of Nocardioides baekrokdamisoli strain KCTC 39748.</title>
        <authorList>
            <person name="Kang S.W."/>
            <person name="Lee K.C."/>
            <person name="Kim K.K."/>
            <person name="Kim J.S."/>
            <person name="Kim D.S."/>
            <person name="Ko S.H."/>
            <person name="Yang S.H."/>
            <person name="Shin Y.K."/>
            <person name="Lee J.S."/>
        </authorList>
    </citation>
    <scope>NUCLEOTIDE SEQUENCE [LARGE SCALE GENOMIC DNA]</scope>
    <source>
        <strain evidence="2 3">KCTC 39748</strain>
    </source>
</reference>
<dbReference type="EMBL" id="AP019307">
    <property type="protein sequence ID" value="BBH17173.1"/>
    <property type="molecule type" value="Genomic_DNA"/>
</dbReference>
<dbReference type="SUPFAM" id="SSF46894">
    <property type="entry name" value="C-terminal effector domain of the bipartite response regulators"/>
    <property type="match status" value="1"/>
</dbReference>
<organism evidence="2 3">
    <name type="scientific">Nocardioides baekrokdamisoli</name>
    <dbReference type="NCBI Taxonomy" id="1804624"/>
    <lineage>
        <taxon>Bacteria</taxon>
        <taxon>Bacillati</taxon>
        <taxon>Actinomycetota</taxon>
        <taxon>Actinomycetes</taxon>
        <taxon>Propionibacteriales</taxon>
        <taxon>Nocardioidaceae</taxon>
        <taxon>Nocardioides</taxon>
    </lineage>
</organism>
<dbReference type="PANTHER" id="PTHR45566">
    <property type="entry name" value="HTH-TYPE TRANSCRIPTIONAL REGULATOR YHJB-RELATED"/>
    <property type="match status" value="1"/>
</dbReference>
<feature type="domain" description="HTH luxR-type" evidence="1">
    <location>
        <begin position="149"/>
        <end position="219"/>
    </location>
</feature>
<dbReference type="Pfam" id="PF00196">
    <property type="entry name" value="GerE"/>
    <property type="match status" value="1"/>
</dbReference>
<dbReference type="RefSeq" id="WP_125568140.1">
    <property type="nucleotide sequence ID" value="NZ_AP019307.1"/>
</dbReference>
<dbReference type="PRINTS" id="PR00038">
    <property type="entry name" value="HTHLUXR"/>
</dbReference>
<keyword evidence="2" id="KW-0238">DNA-binding</keyword>
<sequence>MFALERTLTADIIPASRTETTLVTVVDQDEVVRLGVVAALRAAEGFTASAALAQADEVIVGRGLILLGARAMSAHEARPAVRSLTAGGATVILHSADERPVPLRSAIAEGASGVALRRDGIAGLLSTMRAVLAGRLAYSSQHAERLCTERDLAARLSARESDVLACLSDGLTHRQAARRLGIDEETVKTHLKSVRAKYMSLGRAVTNVGTLMREARTDGWLV</sequence>
<dbReference type="Gene3D" id="3.40.50.2300">
    <property type="match status" value="1"/>
</dbReference>